<dbReference type="GO" id="GO:0005975">
    <property type="term" value="P:carbohydrate metabolic process"/>
    <property type="evidence" value="ECO:0007669"/>
    <property type="project" value="InterPro"/>
</dbReference>
<feature type="site" description="Important for catalytic activity, responsible for pKa modulation of the active site Glu and correct orientation of both the proton donor and substrate" evidence="5">
    <location>
        <position position="156"/>
    </location>
</feature>
<dbReference type="Gene3D" id="2.60.120.200">
    <property type="match status" value="1"/>
</dbReference>
<evidence type="ECO:0000256" key="1">
    <source>
        <dbReference type="ARBA" id="ARBA00009865"/>
    </source>
</evidence>
<evidence type="ECO:0000313" key="10">
    <source>
        <dbReference type="Proteomes" id="UP001152649"/>
    </source>
</evidence>
<evidence type="ECO:0000256" key="3">
    <source>
        <dbReference type="ARBA" id="ARBA00022801"/>
    </source>
</evidence>
<comment type="similarity">
    <text evidence="1 6">Belongs to the glycosyl hydrolase 43 family.</text>
</comment>
<dbReference type="Pfam" id="PF17851">
    <property type="entry name" value="GH43_C2"/>
    <property type="match status" value="1"/>
</dbReference>
<keyword evidence="2 7" id="KW-0732">Signal</keyword>
<organism evidence="9 10">
    <name type="scientific">Penicillium salamii</name>
    <dbReference type="NCBI Taxonomy" id="1612424"/>
    <lineage>
        <taxon>Eukaryota</taxon>
        <taxon>Fungi</taxon>
        <taxon>Dikarya</taxon>
        <taxon>Ascomycota</taxon>
        <taxon>Pezizomycotina</taxon>
        <taxon>Eurotiomycetes</taxon>
        <taxon>Eurotiomycetidae</taxon>
        <taxon>Eurotiales</taxon>
        <taxon>Aspergillaceae</taxon>
        <taxon>Penicillium</taxon>
    </lineage>
</organism>
<dbReference type="Proteomes" id="UP001152649">
    <property type="component" value="Unassembled WGS sequence"/>
</dbReference>
<dbReference type="InterPro" id="IPR013320">
    <property type="entry name" value="ConA-like_dom_sf"/>
</dbReference>
<sequence length="596" mass="65979">MIRLPQALLGLLLIVSTACGLGPQTQMRQNPALPGWHSDPSCVFVPERDNTTFCASSTFLLTPGIPIYASKDLSNWRLASHALSRESQYPDFKLSLAQTDGIWAPTLRYNRGTFYVNVVYKNNVLDKVTGLIFNTTDPFSDDSWNAPVQYKPVSIDPDLFWDDDGQAYMATAGTNLQTLDVTSGSLGEATRIWNGSTGNFLEGPHLYKKDGFYYLLTAEGGSGLNHSVTMARSENIWGPYQSYENNPVLTNRGSSEYFQNIGHADLFHDANGNWWSCALTWRSGPDGQIYPMGREMALTPVIWKENEWPSFAPVRGVQKGWYLPPSHNITGDGPFAGDPDVVDFESNSTIPRNFAFWRWPNKNSYAISPPGHPATLQLTPSSATITAGYKNYSAGYDGREFTLIMRRQSDTLFQYSVDVSFEPTAQNEEVGVTVFLNQVQNINLGLVMLPRNDTNGTHSPLALHFRFLASGIQSNAKKVPAPFVVPVPTSWLHHPIRLMIRAESETHYSFFAAASSRPWDYLRLGKAPATIVSGGAGPFTGSLVGVYATNNNGKGSTKSYISRWRYSGLAQEVGNRDLISSHGSELDFRRNLIGVH</sequence>
<evidence type="ECO:0000256" key="7">
    <source>
        <dbReference type="SAM" id="SignalP"/>
    </source>
</evidence>
<feature type="signal peptide" evidence="7">
    <location>
        <begin position="1"/>
        <end position="20"/>
    </location>
</feature>
<evidence type="ECO:0000313" key="9">
    <source>
        <dbReference type="EMBL" id="CAG8417722.1"/>
    </source>
</evidence>
<evidence type="ECO:0000256" key="6">
    <source>
        <dbReference type="RuleBase" id="RU361187"/>
    </source>
</evidence>
<dbReference type="SUPFAM" id="SSF49899">
    <property type="entry name" value="Concanavalin A-like lectins/glucanases"/>
    <property type="match status" value="1"/>
</dbReference>
<feature type="domain" description="Beta-xylosidase C-terminal Concanavalin A-like" evidence="8">
    <location>
        <begin position="343"/>
        <end position="562"/>
    </location>
</feature>
<dbReference type="InterPro" id="IPR023296">
    <property type="entry name" value="Glyco_hydro_beta-prop_sf"/>
</dbReference>
<evidence type="ECO:0000256" key="2">
    <source>
        <dbReference type="ARBA" id="ARBA00022729"/>
    </source>
</evidence>
<dbReference type="GO" id="GO:0004553">
    <property type="term" value="F:hydrolase activity, hydrolyzing O-glycosyl compounds"/>
    <property type="evidence" value="ECO:0007669"/>
    <property type="project" value="InterPro"/>
</dbReference>
<reference evidence="9" key="1">
    <citation type="submission" date="2021-07" db="EMBL/GenBank/DDBJ databases">
        <authorList>
            <person name="Branca A.L. A."/>
        </authorList>
    </citation>
    <scope>NUCLEOTIDE SEQUENCE</scope>
</reference>
<comment type="caution">
    <text evidence="9">The sequence shown here is derived from an EMBL/GenBank/DDBJ whole genome shotgun (WGS) entry which is preliminary data.</text>
</comment>
<dbReference type="CDD" id="cd18833">
    <property type="entry name" value="GH43_PcXyl-like"/>
    <property type="match status" value="1"/>
</dbReference>
<protein>
    <recommendedName>
        <fullName evidence="8">Beta-xylosidase C-terminal Concanavalin A-like domain-containing protein</fullName>
    </recommendedName>
</protein>
<accession>A0A9W4JVT2</accession>
<dbReference type="EMBL" id="CAJVPG010000434">
    <property type="protein sequence ID" value="CAG8417722.1"/>
    <property type="molecule type" value="Genomic_DNA"/>
</dbReference>
<dbReference type="PROSITE" id="PS51257">
    <property type="entry name" value="PROKAR_LIPOPROTEIN"/>
    <property type="match status" value="1"/>
</dbReference>
<dbReference type="AlphaFoldDB" id="A0A9W4JVT2"/>
<dbReference type="Gene3D" id="2.115.10.20">
    <property type="entry name" value="Glycosyl hydrolase domain, family 43"/>
    <property type="match status" value="1"/>
</dbReference>
<dbReference type="InterPro" id="IPR006710">
    <property type="entry name" value="Glyco_hydro_43"/>
</dbReference>
<evidence type="ECO:0000256" key="4">
    <source>
        <dbReference type="ARBA" id="ARBA00023295"/>
    </source>
</evidence>
<evidence type="ECO:0000256" key="5">
    <source>
        <dbReference type="PIRSR" id="PIRSR606710-2"/>
    </source>
</evidence>
<dbReference type="PANTHER" id="PTHR42812">
    <property type="entry name" value="BETA-XYLOSIDASE"/>
    <property type="match status" value="1"/>
</dbReference>
<name>A0A9W4JVT2_9EURO</name>
<keyword evidence="4 6" id="KW-0326">Glycosidase</keyword>
<dbReference type="PANTHER" id="PTHR42812:SF17">
    <property type="entry name" value="BETA-XYLOSIDASE C-TERMINAL CONCANAVALIN A-LIKE DOMAIN-CONTAINING PROTEIN-RELATED"/>
    <property type="match status" value="1"/>
</dbReference>
<keyword evidence="3 6" id="KW-0378">Hydrolase</keyword>
<dbReference type="InterPro" id="IPR041542">
    <property type="entry name" value="GH43_C2"/>
</dbReference>
<keyword evidence="10" id="KW-1185">Reference proteome</keyword>
<dbReference type="SUPFAM" id="SSF75005">
    <property type="entry name" value="Arabinanase/levansucrase/invertase"/>
    <property type="match status" value="1"/>
</dbReference>
<proteinExistence type="inferred from homology"/>
<dbReference type="OrthoDB" id="408373at2759"/>
<dbReference type="InterPro" id="IPR051795">
    <property type="entry name" value="Glycosyl_Hydrlase_43"/>
</dbReference>
<gene>
    <name evidence="9" type="ORF">PSALAMII_LOCUS9510</name>
</gene>
<evidence type="ECO:0000259" key="8">
    <source>
        <dbReference type="Pfam" id="PF17851"/>
    </source>
</evidence>
<dbReference type="Pfam" id="PF04616">
    <property type="entry name" value="Glyco_hydro_43"/>
    <property type="match status" value="1"/>
</dbReference>
<feature type="chain" id="PRO_5040753896" description="Beta-xylosidase C-terminal Concanavalin A-like domain-containing protein" evidence="7">
    <location>
        <begin position="21"/>
        <end position="596"/>
    </location>
</feature>